<feature type="transmembrane region" description="Helical" evidence="1">
    <location>
        <begin position="221"/>
        <end position="239"/>
    </location>
</feature>
<dbReference type="PANTHER" id="PTHR22916:SF64">
    <property type="entry name" value="TRANSFERASE, PUTATIVE-RELATED"/>
    <property type="match status" value="1"/>
</dbReference>
<dbReference type="SUPFAM" id="SSF53448">
    <property type="entry name" value="Nucleotide-diphospho-sugar transferases"/>
    <property type="match status" value="1"/>
</dbReference>
<keyword evidence="1" id="KW-0812">Transmembrane</keyword>
<keyword evidence="4" id="KW-1185">Reference proteome</keyword>
<dbReference type="InterPro" id="IPR029044">
    <property type="entry name" value="Nucleotide-diphossugar_trans"/>
</dbReference>
<dbReference type="EMBL" id="VIKR01000002">
    <property type="protein sequence ID" value="TQV74606.1"/>
    <property type="molecule type" value="Genomic_DNA"/>
</dbReference>
<keyword evidence="1" id="KW-1133">Transmembrane helix</keyword>
<dbReference type="AlphaFoldDB" id="A0A545TBP0"/>
<evidence type="ECO:0000256" key="1">
    <source>
        <dbReference type="SAM" id="Phobius"/>
    </source>
</evidence>
<proteinExistence type="predicted"/>
<feature type="domain" description="Glycosyltransferase 2-like" evidence="2">
    <location>
        <begin position="7"/>
        <end position="132"/>
    </location>
</feature>
<evidence type="ECO:0000313" key="4">
    <source>
        <dbReference type="Proteomes" id="UP000317839"/>
    </source>
</evidence>
<sequence>MNRDYLIISPCRNEEAFMRHTLDSVTQQSIKPKKWIIVDDGSTDSTPSILKEYADKFSFIEIVTRDNRGHRSVGPGVIEAFYEGYSHINIDDYQYICKLDLDLILPPKYFELVMQKLEGDQRLGTYSGKAYYTDKASGKYVSEGCGDESSIGATKFYKVVCFKQIGGFVRQVMWDGIDSHRCRYFGWKSASYDEEETRFTHLRPMGSSQKGILTGRQRHGFGQYFMGTGIVYMMAATVYRLVKRPFIIGALAMFWGYMKSMLTRVEKMNDPELIKFINQYQWNCLFKGKAKATRLLEEKQASKWEPHQKGYDLPI</sequence>
<dbReference type="PANTHER" id="PTHR22916">
    <property type="entry name" value="GLYCOSYLTRANSFERASE"/>
    <property type="match status" value="1"/>
</dbReference>
<dbReference type="Pfam" id="PF00535">
    <property type="entry name" value="Glycos_transf_2"/>
    <property type="match status" value="1"/>
</dbReference>
<accession>A0A545TBP0</accession>
<organism evidence="3 4">
    <name type="scientific">Aliikangiella marina</name>
    <dbReference type="NCBI Taxonomy" id="1712262"/>
    <lineage>
        <taxon>Bacteria</taxon>
        <taxon>Pseudomonadati</taxon>
        <taxon>Pseudomonadota</taxon>
        <taxon>Gammaproteobacteria</taxon>
        <taxon>Oceanospirillales</taxon>
        <taxon>Pleioneaceae</taxon>
        <taxon>Aliikangiella</taxon>
    </lineage>
</organism>
<gene>
    <name evidence="3" type="ORF">FLL45_06480</name>
</gene>
<protein>
    <submittedName>
        <fullName evidence="3">Glycosyltransferase family 2 protein</fullName>
    </submittedName>
</protein>
<dbReference type="InterPro" id="IPR001173">
    <property type="entry name" value="Glyco_trans_2-like"/>
</dbReference>
<evidence type="ECO:0000259" key="2">
    <source>
        <dbReference type="Pfam" id="PF00535"/>
    </source>
</evidence>
<dbReference type="RefSeq" id="WP_142941221.1">
    <property type="nucleotide sequence ID" value="NZ_VIKR01000002.1"/>
</dbReference>
<dbReference type="GO" id="GO:0016758">
    <property type="term" value="F:hexosyltransferase activity"/>
    <property type="evidence" value="ECO:0007669"/>
    <property type="project" value="UniProtKB-ARBA"/>
</dbReference>
<evidence type="ECO:0000313" key="3">
    <source>
        <dbReference type="EMBL" id="TQV74606.1"/>
    </source>
</evidence>
<dbReference type="Gene3D" id="3.90.550.10">
    <property type="entry name" value="Spore Coat Polysaccharide Biosynthesis Protein SpsA, Chain A"/>
    <property type="match status" value="1"/>
</dbReference>
<reference evidence="3 4" key="1">
    <citation type="submission" date="2019-06" db="EMBL/GenBank/DDBJ databases">
        <title>Draft genome of Aliikangiella marina GYP-15.</title>
        <authorList>
            <person name="Wang G."/>
        </authorList>
    </citation>
    <scope>NUCLEOTIDE SEQUENCE [LARGE SCALE GENOMIC DNA]</scope>
    <source>
        <strain evidence="3 4">GYP-15</strain>
    </source>
</reference>
<dbReference type="OrthoDB" id="9801954at2"/>
<keyword evidence="3" id="KW-0808">Transferase</keyword>
<dbReference type="CDD" id="cd00761">
    <property type="entry name" value="Glyco_tranf_GTA_type"/>
    <property type="match status" value="1"/>
</dbReference>
<keyword evidence="1" id="KW-0472">Membrane</keyword>
<name>A0A545TBP0_9GAMM</name>
<comment type="caution">
    <text evidence="3">The sequence shown here is derived from an EMBL/GenBank/DDBJ whole genome shotgun (WGS) entry which is preliminary data.</text>
</comment>
<dbReference type="Proteomes" id="UP000317839">
    <property type="component" value="Unassembled WGS sequence"/>
</dbReference>